<dbReference type="EMBL" id="CAJOBC010150900">
    <property type="protein sequence ID" value="CAF4672937.1"/>
    <property type="molecule type" value="Genomic_DNA"/>
</dbReference>
<sequence>VSLWLITMAINEIKRSERFKVKNVITAGISSGKNKPTREQMFSMLNPIVKQLKNLEARQLFELALLEKKLVKFNVFLIASCCDKPAQSLVQNVNECIGAYGCGRCEIQDMYKQKTI</sequence>
<comment type="caution">
    <text evidence="1">The sequence shown here is derived from an EMBL/GenBank/DDBJ whole genome shotgun (WGS) entry which is preliminary data.</text>
</comment>
<dbReference type="AlphaFoldDB" id="A0A8S3A0V5"/>
<accession>A0A8S3A0V5</accession>
<evidence type="ECO:0000313" key="2">
    <source>
        <dbReference type="Proteomes" id="UP000681722"/>
    </source>
</evidence>
<protein>
    <submittedName>
        <fullName evidence="1">Uncharacterized protein</fullName>
    </submittedName>
</protein>
<feature type="non-terminal residue" evidence="1">
    <location>
        <position position="1"/>
    </location>
</feature>
<dbReference type="OrthoDB" id="10010998at2759"/>
<name>A0A8S3A0V5_9BILA</name>
<dbReference type="Proteomes" id="UP000681722">
    <property type="component" value="Unassembled WGS sequence"/>
</dbReference>
<reference evidence="1" key="1">
    <citation type="submission" date="2021-02" db="EMBL/GenBank/DDBJ databases">
        <authorList>
            <person name="Nowell W R."/>
        </authorList>
    </citation>
    <scope>NUCLEOTIDE SEQUENCE</scope>
</reference>
<evidence type="ECO:0000313" key="1">
    <source>
        <dbReference type="EMBL" id="CAF4672937.1"/>
    </source>
</evidence>
<organism evidence="1 2">
    <name type="scientific">Didymodactylos carnosus</name>
    <dbReference type="NCBI Taxonomy" id="1234261"/>
    <lineage>
        <taxon>Eukaryota</taxon>
        <taxon>Metazoa</taxon>
        <taxon>Spiralia</taxon>
        <taxon>Gnathifera</taxon>
        <taxon>Rotifera</taxon>
        <taxon>Eurotatoria</taxon>
        <taxon>Bdelloidea</taxon>
        <taxon>Philodinida</taxon>
        <taxon>Philodinidae</taxon>
        <taxon>Didymodactylos</taxon>
    </lineage>
</organism>
<proteinExistence type="predicted"/>
<gene>
    <name evidence="1" type="ORF">SRO942_LOCUS50906</name>
</gene>